<protein>
    <submittedName>
        <fullName evidence="1">Uncharacterized protein</fullName>
    </submittedName>
</protein>
<evidence type="ECO:0000313" key="2">
    <source>
        <dbReference type="Proteomes" id="UP000053801"/>
    </source>
</evidence>
<evidence type="ECO:0000313" key="1">
    <source>
        <dbReference type="EMBL" id="ANC34307.1"/>
    </source>
</evidence>
<dbReference type="RefSeq" id="WP_044142892.1">
    <property type="nucleotide sequence ID" value="NZ_CP015376.1"/>
</dbReference>
<name>A0A168HBW7_ANAPH</name>
<sequence length="84" mass="9521">MVDNIPSPSKGRDDIPDTHERIIHYINITAKNIDDSIVEMDSIRDILQEMEGEALSVDSRIVNSEGASFSKSFVDGDCRMRFIY</sequence>
<reference evidence="1 2" key="1">
    <citation type="journal article" date="2013" name="Pathogens">
        <title>An Emerging Tick-Borne Disease of Humans Is Caused by a Subset of Strains with Conserved Genome Structure.</title>
        <authorList>
            <person name="Barbet A.F."/>
            <person name="Al-Khedery B."/>
            <person name="Stuen S."/>
            <person name="Granquist E.G."/>
            <person name="Felsheim R.F."/>
            <person name="Munderloh U.G."/>
        </authorList>
    </citation>
    <scope>NUCLEOTIDE SEQUENCE [LARGE SCALE GENOMIC DNA]</scope>
    <source>
        <strain evidence="1 2">Norway variant2</strain>
    </source>
</reference>
<organism evidence="1 2">
    <name type="scientific">Anaplasma phagocytophilum str. Norway variant2</name>
    <dbReference type="NCBI Taxonomy" id="1392507"/>
    <lineage>
        <taxon>Bacteria</taxon>
        <taxon>Pseudomonadati</taxon>
        <taxon>Pseudomonadota</taxon>
        <taxon>Alphaproteobacteria</taxon>
        <taxon>Rickettsiales</taxon>
        <taxon>Anaplasmataceae</taxon>
        <taxon>Anaplasma</taxon>
        <taxon>phagocytophilum group</taxon>
    </lineage>
</organism>
<dbReference type="EMBL" id="CP015376">
    <property type="protein sequence ID" value="ANC34307.1"/>
    <property type="molecule type" value="Genomic_DNA"/>
</dbReference>
<proteinExistence type="predicted"/>
<reference evidence="1 2" key="2">
    <citation type="journal article" date="2014" name="Pathogens">
        <title>Comparative Genomics Identifies a Potential Marker of Human-Virulent Anaplasma phagocytophilum.</title>
        <authorList>
            <person name="Al-Khedery B."/>
            <person name="Barbet A.F."/>
        </authorList>
    </citation>
    <scope>NUCLEOTIDE SEQUENCE [LARGE SCALE GENOMIC DNA]</scope>
    <source>
        <strain evidence="1 2">Norway variant2</strain>
    </source>
</reference>
<gene>
    <name evidence="1" type="ORF">P029_02900</name>
</gene>
<accession>A0A168HBW7</accession>
<dbReference type="AlphaFoldDB" id="A0A168HBW7"/>
<dbReference type="Proteomes" id="UP000053801">
    <property type="component" value="Chromosome"/>
</dbReference>